<comment type="pathway">
    <text evidence="1">Protein modification; protein ubiquitination.</text>
</comment>
<comment type="similarity">
    <text evidence="2">Belongs to the Tdpoz family.</text>
</comment>
<dbReference type="EMBL" id="RWGY01000005">
    <property type="protein sequence ID" value="TVU42546.1"/>
    <property type="molecule type" value="Genomic_DNA"/>
</dbReference>
<reference evidence="4 5" key="1">
    <citation type="journal article" date="2019" name="Sci. Rep.">
        <title>A high-quality genome of Eragrostis curvula grass provides insights into Poaceae evolution and supports new strategies to enhance forage quality.</title>
        <authorList>
            <person name="Carballo J."/>
            <person name="Santos B.A.C.M."/>
            <person name="Zappacosta D."/>
            <person name="Garbus I."/>
            <person name="Selva J.P."/>
            <person name="Gallo C.A."/>
            <person name="Diaz A."/>
            <person name="Albertini E."/>
            <person name="Caccamo M."/>
            <person name="Echenique V."/>
        </authorList>
    </citation>
    <scope>NUCLEOTIDE SEQUENCE [LARGE SCALE GENOMIC DNA]</scope>
    <source>
        <strain evidence="5">cv. Victoria</strain>
        <tissue evidence="4">Leaf</tissue>
    </source>
</reference>
<dbReference type="InterPro" id="IPR056423">
    <property type="entry name" value="BACK_BPM_SPOP"/>
</dbReference>
<evidence type="ECO:0000256" key="2">
    <source>
        <dbReference type="ARBA" id="ARBA00010846"/>
    </source>
</evidence>
<dbReference type="Proteomes" id="UP000324897">
    <property type="component" value="Unassembled WGS sequence"/>
</dbReference>
<dbReference type="AlphaFoldDB" id="A0A5J9W3Q0"/>
<dbReference type="OrthoDB" id="10437052at2759"/>
<sequence length="142" mass="15338">MDDLGSVQNAVKIRALLAASVRYKMDRLKLVCESSLCGCASLNASTVVAMLALAEQLQIPTLRSACIKFIASSAGQIRSNKLEGNPNISLGSKASTFRVVAKCPVVATNFEYCRPDWATHAKAPLEAVIIDLEHDNSNLNFR</sequence>
<dbReference type="Gene3D" id="3.30.710.10">
    <property type="entry name" value="Potassium Channel Kv1.1, Chain A"/>
    <property type="match status" value="1"/>
</dbReference>
<organism evidence="4 5">
    <name type="scientific">Eragrostis curvula</name>
    <name type="common">weeping love grass</name>
    <dbReference type="NCBI Taxonomy" id="38414"/>
    <lineage>
        <taxon>Eukaryota</taxon>
        <taxon>Viridiplantae</taxon>
        <taxon>Streptophyta</taxon>
        <taxon>Embryophyta</taxon>
        <taxon>Tracheophyta</taxon>
        <taxon>Spermatophyta</taxon>
        <taxon>Magnoliopsida</taxon>
        <taxon>Liliopsida</taxon>
        <taxon>Poales</taxon>
        <taxon>Poaceae</taxon>
        <taxon>PACMAD clade</taxon>
        <taxon>Chloridoideae</taxon>
        <taxon>Eragrostideae</taxon>
        <taxon>Eragrostidinae</taxon>
        <taxon>Eragrostis</taxon>
    </lineage>
</organism>
<evidence type="ECO:0000259" key="3">
    <source>
        <dbReference type="Pfam" id="PF24570"/>
    </source>
</evidence>
<dbReference type="Gramene" id="TVU42546">
    <property type="protein sequence ID" value="TVU42546"/>
    <property type="gene ID" value="EJB05_08958"/>
</dbReference>
<feature type="non-terminal residue" evidence="4">
    <location>
        <position position="1"/>
    </location>
</feature>
<dbReference type="PANTHER" id="PTHR26379:SF187">
    <property type="entry name" value="OS07G0655300 PROTEIN"/>
    <property type="match status" value="1"/>
</dbReference>
<accession>A0A5J9W3Q0</accession>
<dbReference type="PANTHER" id="PTHR26379">
    <property type="entry name" value="BTB/POZ AND MATH DOMAIN-CONTAINING PROTEIN 1"/>
    <property type="match status" value="1"/>
</dbReference>
<name>A0A5J9W3Q0_9POAL</name>
<gene>
    <name evidence="4" type="ORF">EJB05_08958</name>
</gene>
<comment type="caution">
    <text evidence="4">The sequence shown here is derived from an EMBL/GenBank/DDBJ whole genome shotgun (WGS) entry which is preliminary data.</text>
</comment>
<proteinExistence type="inferred from homology"/>
<dbReference type="GO" id="GO:0016567">
    <property type="term" value="P:protein ubiquitination"/>
    <property type="evidence" value="ECO:0007669"/>
    <property type="project" value="InterPro"/>
</dbReference>
<protein>
    <recommendedName>
        <fullName evidence="3">BPM/SPOP BACK domain-containing protein</fullName>
    </recommendedName>
</protein>
<feature type="domain" description="BPM/SPOP BACK" evidence="3">
    <location>
        <begin position="46"/>
        <end position="74"/>
    </location>
</feature>
<evidence type="ECO:0000313" key="5">
    <source>
        <dbReference type="Proteomes" id="UP000324897"/>
    </source>
</evidence>
<dbReference type="InterPro" id="IPR045005">
    <property type="entry name" value="BPM1-6"/>
</dbReference>
<keyword evidence="5" id="KW-1185">Reference proteome</keyword>
<evidence type="ECO:0000256" key="1">
    <source>
        <dbReference type="ARBA" id="ARBA00004906"/>
    </source>
</evidence>
<dbReference type="Pfam" id="PF24570">
    <property type="entry name" value="BACK_BPM_SPOP"/>
    <property type="match status" value="1"/>
</dbReference>
<dbReference type="InterPro" id="IPR011333">
    <property type="entry name" value="SKP1/BTB/POZ_sf"/>
</dbReference>
<evidence type="ECO:0000313" key="4">
    <source>
        <dbReference type="EMBL" id="TVU42546.1"/>
    </source>
</evidence>